<dbReference type="Proteomes" id="UP000596661">
    <property type="component" value="Unassembled WGS sequence"/>
</dbReference>
<dbReference type="EMBL" id="UZAU01000814">
    <property type="status" value="NOT_ANNOTATED_CDS"/>
    <property type="molecule type" value="Genomic_DNA"/>
</dbReference>
<dbReference type="EnsemblPlants" id="evm.model.10.909">
    <property type="protein sequence ID" value="cds.evm.model.10.909"/>
    <property type="gene ID" value="evm.TU.10.909"/>
</dbReference>
<organism evidence="1 2">
    <name type="scientific">Cannabis sativa</name>
    <name type="common">Hemp</name>
    <name type="synonym">Marijuana</name>
    <dbReference type="NCBI Taxonomy" id="3483"/>
    <lineage>
        <taxon>Eukaryota</taxon>
        <taxon>Viridiplantae</taxon>
        <taxon>Streptophyta</taxon>
        <taxon>Embryophyta</taxon>
        <taxon>Tracheophyta</taxon>
        <taxon>Spermatophyta</taxon>
        <taxon>Magnoliopsida</taxon>
        <taxon>eudicotyledons</taxon>
        <taxon>Gunneridae</taxon>
        <taxon>Pentapetalae</taxon>
        <taxon>rosids</taxon>
        <taxon>fabids</taxon>
        <taxon>Rosales</taxon>
        <taxon>Cannabaceae</taxon>
        <taxon>Cannabis</taxon>
    </lineage>
</organism>
<dbReference type="InterPro" id="IPR043502">
    <property type="entry name" value="DNA/RNA_pol_sf"/>
</dbReference>
<keyword evidence="2" id="KW-1185">Reference proteome</keyword>
<protein>
    <submittedName>
        <fullName evidence="1">Uncharacterized protein</fullName>
    </submittedName>
</protein>
<sequence>MFKDVLGKNMEINVDTMIVKVSSGKFVGFIVSSKGIQANLEKIQAFLDIPSLWKHKDLKSLVEGMERSSVMKMPSIN</sequence>
<evidence type="ECO:0000313" key="1">
    <source>
        <dbReference type="EnsemblPlants" id="cds.evm.model.10.909"/>
    </source>
</evidence>
<dbReference type="SUPFAM" id="SSF56672">
    <property type="entry name" value="DNA/RNA polymerases"/>
    <property type="match status" value="1"/>
</dbReference>
<reference evidence="1" key="1">
    <citation type="submission" date="2021-03" db="UniProtKB">
        <authorList>
            <consortium name="EnsemblPlants"/>
        </authorList>
    </citation>
    <scope>IDENTIFICATION</scope>
</reference>
<name>A0A803QQX1_CANSA</name>
<accession>A0A803QQX1</accession>
<dbReference type="AlphaFoldDB" id="A0A803QQX1"/>
<dbReference type="Gramene" id="evm.model.10.909">
    <property type="protein sequence ID" value="cds.evm.model.10.909"/>
    <property type="gene ID" value="evm.TU.10.909"/>
</dbReference>
<proteinExistence type="predicted"/>
<evidence type="ECO:0000313" key="2">
    <source>
        <dbReference type="Proteomes" id="UP000596661"/>
    </source>
</evidence>